<dbReference type="SUPFAM" id="SSF56672">
    <property type="entry name" value="DNA/RNA polymerases"/>
    <property type="match status" value="1"/>
</dbReference>
<dbReference type="RefSeq" id="XP_014569460.1">
    <property type="nucleotide sequence ID" value="XM_014713974.1"/>
</dbReference>
<dbReference type="GO" id="GO:0000166">
    <property type="term" value="F:nucleotide binding"/>
    <property type="evidence" value="ECO:0007669"/>
    <property type="project" value="InterPro"/>
</dbReference>
<dbReference type="EC" id="2.7.7.7" evidence="12"/>
<evidence type="ECO:0000256" key="8">
    <source>
        <dbReference type="ARBA" id="ARBA00022833"/>
    </source>
</evidence>
<evidence type="ECO:0000256" key="6">
    <source>
        <dbReference type="ARBA" id="ARBA00022723"/>
    </source>
</evidence>
<dbReference type="InterPro" id="IPR006172">
    <property type="entry name" value="DNA-dir_DNA_pol_B"/>
</dbReference>
<comment type="similarity">
    <text evidence="2 12">Belongs to the DNA polymerase type-B family.</text>
</comment>
<dbReference type="InterPro" id="IPR006134">
    <property type="entry name" value="DNA-dir_DNA_pol_B_multi_dom"/>
</dbReference>
<dbReference type="Gene3D" id="3.30.420.10">
    <property type="entry name" value="Ribonuclease H-like superfamily/Ribonuclease H"/>
    <property type="match status" value="1"/>
</dbReference>
<sequence>MAPGARAAQQSALERLKATRAGQKREFDFLQTKDAKIYDEVDEDEYRKDYKARLIQEDFIEEDSDDEGRMRDGLPPSDDAPLAPKSRKGRTRQTSGYVDMGQDEWDHSVARSDDESEDEAKASKKAKVNGTAMNGKPVKKLVNANGAAVDTAAAKASVVNPYKKEISAQKEEDFMNSLLAGIAAPAAARATTAHGPKVALNNGIKKRKATAQTMIKAEPDVFGSSDAMELDPWANEASAPPTIQSDGNDLDLTGLDAELGQDLTLDEDDEMTVKPLQARDANAPPRPAGKATKRQLVNASSAKPVPIELLKATSPAASKSAVPVSNKLKGANWQNATAGLNVVEAINQPDDDIDLLMTGATKSRAGSSLKKGQVRIPTELSSKIKAFEKDDSLHFYWLDYQEPPFPEPLRLIGKVYDHATQSYVSCCLSIHNMMRNIFALPKIPVQAISDDYEETEEELQRLTNVADELQALAVRSGVKATQFEYKFVNRKYAFEDDSVPREKTQYVKAMYPFTEPIIQETSGQFFSHLFGTRTSAFEHFALKRKLKGPCWLEIKNAELSDIAMSWCKLEVICKEPKDIRPLADVEPDLKNGSRERTRETPPLTIVSVSARTIMNHTLDVKEIVSTSLRIWKDCNIDDVTPIAKQPCSVITCVRPLTGYSFPAGFETACRNQSPKIMTVTGEHAEKWLLNQLLAALHRHDPDIIVGHEFADLLETILTRLSNLKIEHFSRLGRLRQSKRPNAKQAHISLMSGRLLCDLTNDSAKSMIASTTWSLTEMCKNQLKVEREDIDPDDTADFFDATATTPDALIRFVRHCEADAYFQMAIAFEVQVLPLTQQLTNLSGNSWGRTLSGGSRSERNEYILLHEFHRLKYIVPDKFRGRVEEVKEKYMGGKVFEPKKGLWDKYIIVMDFNSLYPSIIQEYNIDFTTVDRSKDDGAKAGADSIPDLPSSDLEQGVLPKLIATLVQRRQLVKTLMKDRDVTPARYMQYDIRQKALKLTANSMYGCLGFAGSRFYARALAALTTYKGREILTNTKELAEGIQLDVIYGDTDSVMINTNVTDLKEALLIASNFKKLINQRYRLLEIDTDAVFTRMLLLQKKKYAALKVEDMTTGATALEVKGLDQRRREFCKLAKEVSENTLRFIMSGESTEVVVEKLHEYLAAVSDEVRAGLKPLEDFIINKQLSKELDAYTEKNMPHVVVARRQKAKGYSAKAKDVVAYIFCLGEDGSSAKTAQADRARHPDDLRQKEGKEAYKVDYGYYLFGQVLPVVERLCEHIEGADRQRLAQCLGIDLAQQKAHGMTDDVEREFHTLESQISDADRFRDADPLVMRCLYCSTEAPFGGLASNGNGQISDAGLVCVNDACASVLPPASIAIQLELQVRARISQFYEGWLVCDDQECGNRTRMLAMYGKRCLQLGCRGIMHNEYTDSRLYNQLLYFDTLFDGERASRNAPLKKDAIMVLARSNAVLFAELRKTLARYMDKCGRRYVNMSNLFSFIKTF</sequence>
<dbReference type="InterPro" id="IPR045846">
    <property type="entry name" value="POLBc_alpha"/>
</dbReference>
<dbReference type="InterPro" id="IPR017964">
    <property type="entry name" value="DNA-dir_DNA_pol_B_CS"/>
</dbReference>
<dbReference type="SUPFAM" id="SSF53098">
    <property type="entry name" value="Ribonuclease H-like"/>
    <property type="match status" value="1"/>
</dbReference>
<dbReference type="InterPro" id="IPR015088">
    <property type="entry name" value="Znf_DNA-dir_DNA_pol_B_alpha"/>
</dbReference>
<keyword evidence="20" id="KW-1185">Reference proteome</keyword>
<evidence type="ECO:0000256" key="5">
    <source>
        <dbReference type="ARBA" id="ARBA00022705"/>
    </source>
</evidence>
<accession>G7EAP0</accession>
<keyword evidence="10 12" id="KW-0238">DNA-binding</keyword>
<keyword evidence="13" id="KW-0175">Coiled coil</keyword>
<comment type="caution">
    <text evidence="19">The sequence shown here is derived from an EMBL/GenBank/DDBJ whole genome shotgun (WGS) entry which is preliminary data.</text>
</comment>
<keyword evidence="9 12" id="KW-0239">DNA-directed DNA polymerase</keyword>
<evidence type="ECO:0000313" key="20">
    <source>
        <dbReference type="Proteomes" id="UP000009131"/>
    </source>
</evidence>
<dbReference type="InterPro" id="IPR023211">
    <property type="entry name" value="DNA_pol_palm_dom_sf"/>
</dbReference>
<dbReference type="PANTHER" id="PTHR45861">
    <property type="entry name" value="DNA POLYMERASE ALPHA CATALYTIC SUBUNIT"/>
    <property type="match status" value="1"/>
</dbReference>
<dbReference type="GO" id="GO:0006273">
    <property type="term" value="P:lagging strand elongation"/>
    <property type="evidence" value="ECO:0007669"/>
    <property type="project" value="TreeGrafter"/>
</dbReference>
<dbReference type="Pfam" id="PF03104">
    <property type="entry name" value="DNA_pol_B_exo1"/>
    <property type="match status" value="1"/>
</dbReference>
<comment type="catalytic activity">
    <reaction evidence="12">
        <text>DNA(n) + a 2'-deoxyribonucleoside 5'-triphosphate = DNA(n+1) + diphosphate</text>
        <dbReference type="Rhea" id="RHEA:22508"/>
        <dbReference type="Rhea" id="RHEA-COMP:17339"/>
        <dbReference type="Rhea" id="RHEA-COMP:17340"/>
        <dbReference type="ChEBI" id="CHEBI:33019"/>
        <dbReference type="ChEBI" id="CHEBI:61560"/>
        <dbReference type="ChEBI" id="CHEBI:173112"/>
        <dbReference type="EC" id="2.7.7.7"/>
    </reaction>
</comment>
<feature type="domain" description="Zinc finger DNA-directed DNA polymerase family B alpha" evidence="17">
    <location>
        <begin position="1313"/>
        <end position="1494"/>
    </location>
</feature>
<feature type="coiled-coil region" evidence="13">
    <location>
        <begin position="445"/>
        <end position="472"/>
    </location>
</feature>
<evidence type="ECO:0000256" key="12">
    <source>
        <dbReference type="RuleBase" id="RU000442"/>
    </source>
</evidence>
<dbReference type="SMART" id="SM00486">
    <property type="entry name" value="POLBc"/>
    <property type="match status" value="1"/>
</dbReference>
<evidence type="ECO:0000256" key="13">
    <source>
        <dbReference type="SAM" id="Coils"/>
    </source>
</evidence>
<dbReference type="PROSITE" id="PS00116">
    <property type="entry name" value="DNA_POLYMERASE_B"/>
    <property type="match status" value="1"/>
</dbReference>
<protein>
    <recommendedName>
        <fullName evidence="12">DNA polymerase</fullName>
        <ecNumber evidence="12">2.7.7.7</ecNumber>
    </recommendedName>
</protein>
<dbReference type="HOGENOM" id="CLU_001718_1_0_1"/>
<feature type="domain" description="DNA polymerase alpha catalytic subunit N-terminal" evidence="18">
    <location>
        <begin position="13"/>
        <end position="68"/>
    </location>
</feature>
<dbReference type="CDD" id="cd05532">
    <property type="entry name" value="POLBc_alpha"/>
    <property type="match status" value="1"/>
</dbReference>
<dbReference type="eggNOG" id="KOG0970">
    <property type="taxonomic scope" value="Eukaryota"/>
</dbReference>
<evidence type="ECO:0000259" key="17">
    <source>
        <dbReference type="Pfam" id="PF08996"/>
    </source>
</evidence>
<dbReference type="GO" id="GO:0008270">
    <property type="term" value="F:zinc ion binding"/>
    <property type="evidence" value="ECO:0007669"/>
    <property type="project" value="UniProtKB-KW"/>
</dbReference>
<dbReference type="Pfam" id="PF08996">
    <property type="entry name" value="zf-DNA_Pol"/>
    <property type="match status" value="1"/>
</dbReference>
<dbReference type="EMBL" id="BABT02000243">
    <property type="protein sequence ID" value="GAA99900.1"/>
    <property type="molecule type" value="Genomic_DNA"/>
</dbReference>
<dbReference type="Proteomes" id="UP000009131">
    <property type="component" value="Unassembled WGS sequence"/>
</dbReference>
<evidence type="ECO:0000256" key="4">
    <source>
        <dbReference type="ARBA" id="ARBA00022695"/>
    </source>
</evidence>
<dbReference type="GO" id="GO:0003688">
    <property type="term" value="F:DNA replication origin binding"/>
    <property type="evidence" value="ECO:0007669"/>
    <property type="project" value="TreeGrafter"/>
</dbReference>
<evidence type="ECO:0000256" key="11">
    <source>
        <dbReference type="ARBA" id="ARBA00023242"/>
    </source>
</evidence>
<dbReference type="GO" id="GO:0003697">
    <property type="term" value="F:single-stranded DNA binding"/>
    <property type="evidence" value="ECO:0007669"/>
    <property type="project" value="TreeGrafter"/>
</dbReference>
<evidence type="ECO:0000256" key="14">
    <source>
        <dbReference type="SAM" id="MobiDB-lite"/>
    </source>
</evidence>
<comment type="subcellular location">
    <subcellularLocation>
        <location evidence="1">Nucleus</location>
    </subcellularLocation>
</comment>
<dbReference type="GO" id="GO:0006272">
    <property type="term" value="P:leading strand elongation"/>
    <property type="evidence" value="ECO:0007669"/>
    <property type="project" value="TreeGrafter"/>
</dbReference>
<dbReference type="InterPro" id="IPR038256">
    <property type="entry name" value="Pol_alpha_znc_sf"/>
</dbReference>
<dbReference type="Gene3D" id="1.10.132.60">
    <property type="entry name" value="DNA polymerase family B, C-terminal domain"/>
    <property type="match status" value="1"/>
</dbReference>
<dbReference type="InterPro" id="IPR043502">
    <property type="entry name" value="DNA/RNA_pol_sf"/>
</dbReference>
<dbReference type="InterPro" id="IPR006133">
    <property type="entry name" value="DNA-dir_DNA_pol_B_exonuc"/>
</dbReference>
<organism evidence="19 20">
    <name type="scientific">Mixia osmundae (strain CBS 9802 / IAM 14324 / JCM 22182 / KY 12970)</name>
    <dbReference type="NCBI Taxonomy" id="764103"/>
    <lineage>
        <taxon>Eukaryota</taxon>
        <taxon>Fungi</taxon>
        <taxon>Dikarya</taxon>
        <taxon>Basidiomycota</taxon>
        <taxon>Pucciniomycotina</taxon>
        <taxon>Mixiomycetes</taxon>
        <taxon>Mixiales</taxon>
        <taxon>Mixiaceae</taxon>
        <taxon>Mixia</taxon>
    </lineage>
</organism>
<evidence type="ECO:0000259" key="18">
    <source>
        <dbReference type="Pfam" id="PF12254"/>
    </source>
</evidence>
<dbReference type="OrthoDB" id="6755010at2759"/>
<feature type="region of interest" description="Disordered" evidence="14">
    <location>
        <begin position="55"/>
        <end position="128"/>
    </location>
</feature>
<dbReference type="FunCoup" id="G7EAP0">
    <property type="interactions" value="461"/>
</dbReference>
<evidence type="ECO:0000256" key="10">
    <source>
        <dbReference type="ARBA" id="ARBA00023125"/>
    </source>
</evidence>
<dbReference type="InterPro" id="IPR042087">
    <property type="entry name" value="DNA_pol_B_thumb"/>
</dbReference>
<evidence type="ECO:0000313" key="19">
    <source>
        <dbReference type="EMBL" id="GAA99900.1"/>
    </source>
</evidence>
<dbReference type="GO" id="GO:0005658">
    <property type="term" value="C:alpha DNA polymerase:primase complex"/>
    <property type="evidence" value="ECO:0007669"/>
    <property type="project" value="TreeGrafter"/>
</dbReference>
<dbReference type="NCBIfam" id="TIGR00592">
    <property type="entry name" value="pol2"/>
    <property type="match status" value="1"/>
</dbReference>
<proteinExistence type="inferred from homology"/>
<keyword evidence="11" id="KW-0539">Nucleus</keyword>
<dbReference type="InParanoid" id="G7EAP0"/>
<dbReference type="CDD" id="cd05776">
    <property type="entry name" value="DNA_polB_alpha_exo"/>
    <property type="match status" value="1"/>
</dbReference>
<dbReference type="GO" id="GO:0003682">
    <property type="term" value="F:chromatin binding"/>
    <property type="evidence" value="ECO:0007669"/>
    <property type="project" value="TreeGrafter"/>
</dbReference>
<dbReference type="InterPro" id="IPR024647">
    <property type="entry name" value="DNA_pol_a_cat_su_N"/>
</dbReference>
<dbReference type="PRINTS" id="PR00106">
    <property type="entry name" value="DNAPOLB"/>
</dbReference>
<keyword evidence="5 12" id="KW-0235">DNA replication</keyword>
<evidence type="ECO:0000259" key="15">
    <source>
        <dbReference type="Pfam" id="PF00136"/>
    </source>
</evidence>
<keyword evidence="4 12" id="KW-0548">Nucleotidyltransferase</keyword>
<evidence type="ECO:0000256" key="9">
    <source>
        <dbReference type="ARBA" id="ARBA00022932"/>
    </source>
</evidence>
<dbReference type="InterPro" id="IPR036397">
    <property type="entry name" value="RNaseH_sf"/>
</dbReference>
<dbReference type="PANTHER" id="PTHR45861:SF1">
    <property type="entry name" value="DNA POLYMERASE ALPHA CATALYTIC SUBUNIT"/>
    <property type="match status" value="1"/>
</dbReference>
<evidence type="ECO:0000256" key="1">
    <source>
        <dbReference type="ARBA" id="ARBA00004123"/>
    </source>
</evidence>
<feature type="domain" description="DNA-directed DNA polymerase family B multifunctional" evidence="15">
    <location>
        <begin position="846"/>
        <end position="1276"/>
    </location>
</feature>
<gene>
    <name evidence="19" type="primary">Mo06603</name>
    <name evidence="19" type="ORF">E5Q_06603</name>
</gene>
<feature type="domain" description="DNA-directed DNA polymerase family B exonuclease" evidence="16">
    <location>
        <begin position="528"/>
        <end position="777"/>
    </location>
</feature>
<dbReference type="Gene3D" id="3.30.70.2820">
    <property type="match status" value="1"/>
</dbReference>
<dbReference type="InterPro" id="IPR012337">
    <property type="entry name" value="RNaseH-like_sf"/>
</dbReference>
<keyword evidence="7" id="KW-0863">Zinc-finger</keyword>
<dbReference type="Gene3D" id="1.10.3200.20">
    <property type="entry name" value="DNA Polymerase alpha, zinc finger"/>
    <property type="match status" value="1"/>
</dbReference>
<keyword evidence="8" id="KW-0862">Zinc</keyword>
<evidence type="ECO:0000256" key="2">
    <source>
        <dbReference type="ARBA" id="ARBA00005755"/>
    </source>
</evidence>
<evidence type="ECO:0000256" key="3">
    <source>
        <dbReference type="ARBA" id="ARBA00022679"/>
    </source>
</evidence>
<dbReference type="GO" id="GO:0003887">
    <property type="term" value="F:DNA-directed DNA polymerase activity"/>
    <property type="evidence" value="ECO:0007669"/>
    <property type="project" value="UniProtKB-KW"/>
</dbReference>
<dbReference type="FunFam" id="1.10.132.60:FF:000004">
    <property type="entry name" value="DNA polymerase"/>
    <property type="match status" value="1"/>
</dbReference>
<dbReference type="Pfam" id="PF00136">
    <property type="entry name" value="DNA_pol_B"/>
    <property type="match status" value="1"/>
</dbReference>
<dbReference type="Gene3D" id="2.40.50.730">
    <property type="match status" value="1"/>
</dbReference>
<feature type="compositionally biased region" description="Basic and acidic residues" evidence="14">
    <location>
        <begin position="104"/>
        <end position="113"/>
    </location>
</feature>
<dbReference type="GO" id="GO:1902975">
    <property type="term" value="P:mitotic DNA replication initiation"/>
    <property type="evidence" value="ECO:0007669"/>
    <property type="project" value="InterPro"/>
</dbReference>
<dbReference type="OMA" id="MTKMNVG"/>
<dbReference type="STRING" id="764103.G7EAP0"/>
<keyword evidence="3 12" id="KW-0808">Transferase</keyword>
<dbReference type="Pfam" id="PF12254">
    <property type="entry name" value="DNA_pol_alpha_N"/>
    <property type="match status" value="1"/>
</dbReference>
<evidence type="ECO:0000256" key="7">
    <source>
        <dbReference type="ARBA" id="ARBA00022771"/>
    </source>
</evidence>
<keyword evidence="6" id="KW-0479">Metal-binding</keyword>
<name>G7EAP0_MIXOS</name>
<dbReference type="Gene3D" id="3.90.1600.10">
    <property type="entry name" value="Palm domain of DNA polymerase"/>
    <property type="match status" value="2"/>
</dbReference>
<evidence type="ECO:0000259" key="16">
    <source>
        <dbReference type="Pfam" id="PF03104"/>
    </source>
</evidence>
<reference evidence="19 20" key="1">
    <citation type="journal article" date="2011" name="J. Gen. Appl. Microbiol.">
        <title>Draft genome sequencing of the enigmatic basidiomycete Mixia osmundae.</title>
        <authorList>
            <person name="Nishida H."/>
            <person name="Nagatsuka Y."/>
            <person name="Sugiyama J."/>
        </authorList>
    </citation>
    <scope>NUCLEOTIDE SEQUENCE [LARGE SCALE GENOMIC DNA]</scope>
    <source>
        <strain evidence="20">CBS 9802 / IAM 14324 / JCM 22182 / KY 12970</strain>
    </source>
</reference>
<reference evidence="19 20" key="2">
    <citation type="journal article" date="2012" name="Open Biol.">
        <title>Characteristics of nucleosomes and linker DNA regions on the genome of the basidiomycete Mixia osmundae revealed by mono- and dinucleosome mapping.</title>
        <authorList>
            <person name="Nishida H."/>
            <person name="Kondo S."/>
            <person name="Matsumoto T."/>
            <person name="Suzuki Y."/>
            <person name="Yoshikawa H."/>
            <person name="Taylor T.D."/>
            <person name="Sugiyama J."/>
        </authorList>
    </citation>
    <scope>NUCLEOTIDE SEQUENCE [LARGE SCALE GENOMIC DNA]</scope>
    <source>
        <strain evidence="20">CBS 9802 / IAM 14324 / JCM 22182 / KY 12970</strain>
    </source>
</reference>